<dbReference type="Proteomes" id="UP001440612">
    <property type="component" value="Chromosome"/>
</dbReference>
<dbReference type="RefSeq" id="WP_341368623.1">
    <property type="nucleotide sequence ID" value="NZ_CP150951.2"/>
</dbReference>
<evidence type="ECO:0000256" key="4">
    <source>
        <dbReference type="ARBA" id="ARBA00013964"/>
    </source>
</evidence>
<keyword evidence="7" id="KW-0016">Alginate biosynthesis</keyword>
<sequence length="205" mass="21426">MRQTFLSTCAFVLVSSVAIADTGLYEGVVDPNSSFVRVVTQDQTIATIGGENIRDIDSGISGYVNVMPGEIDVVLPTASEVIEVGPSSFYTVVFDADGEAEVFTDDITNSPSKADVSFYNLTDTADISVYVPQADAVALEAVGAMQGQSVAINAPLTLDFELRAGDETLSSVSGVDLVRGAGVSIVLLESDQGYAAFATANSYLK</sequence>
<keyword evidence="6" id="KW-0574">Periplasm</keyword>
<keyword evidence="10" id="KW-1185">Reference proteome</keyword>
<evidence type="ECO:0000256" key="1">
    <source>
        <dbReference type="ARBA" id="ARBA00004418"/>
    </source>
</evidence>
<evidence type="ECO:0000256" key="8">
    <source>
        <dbReference type="SAM" id="SignalP"/>
    </source>
</evidence>
<dbReference type="EMBL" id="CP150951">
    <property type="protein sequence ID" value="WZC50521.1"/>
    <property type="molecule type" value="Genomic_DNA"/>
</dbReference>
<keyword evidence="5 8" id="KW-0732">Signal</keyword>
<evidence type="ECO:0000256" key="3">
    <source>
        <dbReference type="ARBA" id="ARBA00010033"/>
    </source>
</evidence>
<name>A0ABZ2VAP4_9RHOB</name>
<dbReference type="InterPro" id="IPR035422">
    <property type="entry name" value="AlgF"/>
</dbReference>
<accession>A0ABZ2VAP4</accession>
<comment type="pathway">
    <text evidence="2">Glycan biosynthesis; alginate biosynthesis.</text>
</comment>
<protein>
    <recommendedName>
        <fullName evidence="4">Alginate biosynthesis protein AlgF</fullName>
    </recommendedName>
</protein>
<comment type="similarity">
    <text evidence="3">Belongs to the AlgF family.</text>
</comment>
<evidence type="ECO:0000256" key="7">
    <source>
        <dbReference type="ARBA" id="ARBA00022841"/>
    </source>
</evidence>
<feature type="signal peptide" evidence="8">
    <location>
        <begin position="1"/>
        <end position="20"/>
    </location>
</feature>
<evidence type="ECO:0000256" key="2">
    <source>
        <dbReference type="ARBA" id="ARBA00005182"/>
    </source>
</evidence>
<feature type="chain" id="PRO_5046882407" description="Alginate biosynthesis protein AlgF" evidence="8">
    <location>
        <begin position="21"/>
        <end position="205"/>
    </location>
</feature>
<evidence type="ECO:0000313" key="9">
    <source>
        <dbReference type="EMBL" id="WZC50521.1"/>
    </source>
</evidence>
<reference evidence="10" key="1">
    <citation type="submission" date="2024-04" db="EMBL/GenBank/DDBJ databases">
        <title>Phylogenomic analyses of a clade within the roseobacter group suggest taxonomic reassignments of species of the genera Aestuariivita, Citreicella, Loktanella, Nautella, Pelagibaca, Ruegeria, Thalassobius, Thiobacimonas and Tropicibacter, and the proposal o.</title>
        <authorList>
            <person name="Jeon C.O."/>
        </authorList>
    </citation>
    <scope>NUCLEOTIDE SEQUENCE [LARGE SCALE GENOMIC DNA]</scope>
    <source>
        <strain evidence="10">BS5-3</strain>
    </source>
</reference>
<dbReference type="Pfam" id="PF11182">
    <property type="entry name" value="AlgF"/>
    <property type="match status" value="1"/>
</dbReference>
<evidence type="ECO:0000256" key="5">
    <source>
        <dbReference type="ARBA" id="ARBA00022729"/>
    </source>
</evidence>
<comment type="subcellular location">
    <subcellularLocation>
        <location evidence="1">Periplasm</location>
    </subcellularLocation>
</comment>
<gene>
    <name evidence="9" type="ORF">AABB29_07845</name>
</gene>
<organism evidence="9 10">
    <name type="scientific">Yoonia phaeophyticola</name>
    <dbReference type="NCBI Taxonomy" id="3137369"/>
    <lineage>
        <taxon>Bacteria</taxon>
        <taxon>Pseudomonadati</taxon>
        <taxon>Pseudomonadota</taxon>
        <taxon>Alphaproteobacteria</taxon>
        <taxon>Rhodobacterales</taxon>
        <taxon>Paracoccaceae</taxon>
        <taxon>Yoonia</taxon>
    </lineage>
</organism>
<evidence type="ECO:0000313" key="10">
    <source>
        <dbReference type="Proteomes" id="UP001440612"/>
    </source>
</evidence>
<proteinExistence type="inferred from homology"/>
<evidence type="ECO:0000256" key="6">
    <source>
        <dbReference type="ARBA" id="ARBA00022764"/>
    </source>
</evidence>